<dbReference type="Pfam" id="PF00395">
    <property type="entry name" value="SLH"/>
    <property type="match status" value="3"/>
</dbReference>
<keyword evidence="1" id="KW-0677">Repeat</keyword>
<accession>A0A9X4H7I0</accession>
<feature type="domain" description="SLH" evidence="2">
    <location>
        <begin position="454"/>
        <end position="511"/>
    </location>
</feature>
<dbReference type="InterPro" id="IPR001119">
    <property type="entry name" value="SLH_dom"/>
</dbReference>
<protein>
    <submittedName>
        <fullName evidence="3">S-layer homology domain-containing protein</fullName>
    </submittedName>
</protein>
<feature type="domain" description="SLH" evidence="2">
    <location>
        <begin position="398"/>
        <end position="452"/>
    </location>
</feature>
<dbReference type="AlphaFoldDB" id="A0A9X4H7I0"/>
<evidence type="ECO:0000313" key="3">
    <source>
        <dbReference type="EMBL" id="MDF9409524.1"/>
    </source>
</evidence>
<evidence type="ECO:0000256" key="1">
    <source>
        <dbReference type="ARBA" id="ARBA00022737"/>
    </source>
</evidence>
<dbReference type="EMBL" id="JAKOAV010000033">
    <property type="protein sequence ID" value="MDF9409524.1"/>
    <property type="molecule type" value="Genomic_DNA"/>
</dbReference>
<keyword evidence="4" id="KW-1185">Reference proteome</keyword>
<gene>
    <name evidence="3" type="ORF">L7E55_14355</name>
</gene>
<name>A0A9X4H7I0_9FIRM</name>
<evidence type="ECO:0000259" key="2">
    <source>
        <dbReference type="PROSITE" id="PS51272"/>
    </source>
</evidence>
<dbReference type="PANTHER" id="PTHR43308:SF5">
    <property type="entry name" value="S-LAYER PROTEIN _ PEPTIDOGLYCAN ENDO-BETA-N-ACETYLGLUCOSAMINIDASE"/>
    <property type="match status" value="1"/>
</dbReference>
<sequence>MRLKMRFKPLIVVLCTIIMLLQGAVFGLAAFAEGGKGTGGGTGGGKNLPLITECGVYSYDPGSNTTPPGPIGEKLTAAPWKLTRVPYVFDENVAIGIKFATNVAVDARFSKNQNVFQLLDASNKSVGIKVSRAGDGTPSDKNRNYLFVAPQFPLQPSSSYKIIVGPALTSNNGMSAGVQQEVDFTTASGKPAPAPANSTTGSAMVNPAGGGTVGLGGDAKVVIPANALNGADPVAVSVRKADTPPAAPADAKKAGDVFECTVGGKSAYTFAKNVTLTLGFNPAVVDAGESPAIFAYDEAAGKWVNLGGAVAGSDISAQVNHFAKFAVFAVAKASSPGTFSDTAGNWAEASIKKLVELKVTSGYPDGSFKPDATITRAEFATMLVKAFNLAPQSGKIFSDTRNHWAKDNIATAVSHGIAGGYDEDTFGPDDLITREQMAAMIVKAARLTTLYSQGTSFADSADISPWATGDVAVAVRNGVISGYPGNTFLPQGQATRAEAATVIMNALKLPR</sequence>
<proteinExistence type="predicted"/>
<dbReference type="RefSeq" id="WP_277444999.1">
    <property type="nucleotide sequence ID" value="NZ_JAKOAV010000033.1"/>
</dbReference>
<dbReference type="Proteomes" id="UP001154312">
    <property type="component" value="Unassembled WGS sequence"/>
</dbReference>
<comment type="caution">
    <text evidence="3">The sequence shown here is derived from an EMBL/GenBank/DDBJ whole genome shotgun (WGS) entry which is preliminary data.</text>
</comment>
<dbReference type="PANTHER" id="PTHR43308">
    <property type="entry name" value="OUTER MEMBRANE PROTEIN ALPHA-RELATED"/>
    <property type="match status" value="1"/>
</dbReference>
<dbReference type="InterPro" id="IPR051465">
    <property type="entry name" value="Cell_Envelope_Struct_Comp"/>
</dbReference>
<reference evidence="3" key="1">
    <citation type="submission" date="2022-02" db="EMBL/GenBank/DDBJ databases">
        <authorList>
            <person name="Leng L."/>
        </authorList>
    </citation>
    <scope>NUCLEOTIDE SEQUENCE</scope>
    <source>
        <strain evidence="3">JI</strain>
    </source>
</reference>
<evidence type="ECO:0000313" key="4">
    <source>
        <dbReference type="Proteomes" id="UP001154312"/>
    </source>
</evidence>
<feature type="domain" description="SLH" evidence="2">
    <location>
        <begin position="334"/>
        <end position="397"/>
    </location>
</feature>
<organism evidence="3 4">
    <name type="scientific">Pelotomaculum isophthalicicum JI</name>
    <dbReference type="NCBI Taxonomy" id="947010"/>
    <lineage>
        <taxon>Bacteria</taxon>
        <taxon>Bacillati</taxon>
        <taxon>Bacillota</taxon>
        <taxon>Clostridia</taxon>
        <taxon>Eubacteriales</taxon>
        <taxon>Desulfotomaculaceae</taxon>
        <taxon>Pelotomaculum</taxon>
    </lineage>
</organism>
<dbReference type="PROSITE" id="PS51272">
    <property type="entry name" value="SLH"/>
    <property type="match status" value="3"/>
</dbReference>